<dbReference type="EMBL" id="KC977571">
    <property type="protein sequence ID" value="AGO85361.2"/>
    <property type="molecule type" value="Genomic_DNA"/>
</dbReference>
<dbReference type="GeneID" id="16607148"/>
<dbReference type="KEGG" id="vg:16607148"/>
<proteinExistence type="predicted"/>
<organism evidence="2 3">
    <name type="scientific">Pandoravirus salinus</name>
    <dbReference type="NCBI Taxonomy" id="1349410"/>
    <lineage>
        <taxon>Viruses</taxon>
        <taxon>Pandoravirus</taxon>
    </lineage>
</organism>
<sequence length="142" mass="15196">MVRARRRAAPLSASPTRTDRRHSGHRSMIAPHLQHTGGAVHRQARAQLAPASKHTQHPESVALPVVTVGFGYADGPRYAADGGSVLAAVAQLTHRAAKQLDHGQRLDVVPLEKDHIAGDGAQPLLHCTFFLCFGAHTERGDA</sequence>
<evidence type="ECO:0000313" key="3">
    <source>
        <dbReference type="Proteomes" id="UP000204584"/>
    </source>
</evidence>
<name>S4W0P5_9VIRU</name>
<evidence type="ECO:0000313" key="2">
    <source>
        <dbReference type="EMBL" id="AGO85361.2"/>
    </source>
</evidence>
<reference evidence="2 3" key="1">
    <citation type="journal article" date="2013" name="Science">
        <title>Pandoraviruses: amoeba viruses with genomes up to 2.5 Mb reaching that of parasitic eukaryotes.</title>
        <authorList>
            <person name="Philippe N."/>
            <person name="Legendre M."/>
            <person name="Doutre G."/>
            <person name="Coute Y."/>
            <person name="Poirot O."/>
            <person name="Lescot M."/>
            <person name="Arslan D."/>
            <person name="Seltzer V."/>
            <person name="Bertaux L."/>
            <person name="Bruley C."/>
            <person name="Garin J."/>
            <person name="Claverie J.M."/>
            <person name="Abergel C."/>
        </authorList>
    </citation>
    <scope>NUCLEOTIDE SEQUENCE [LARGE SCALE GENOMIC DNA]</scope>
</reference>
<dbReference type="RefSeq" id="YP_008438437.2">
    <property type="nucleotide sequence ID" value="NC_022098.1"/>
</dbReference>
<dbReference type="Proteomes" id="UP000204584">
    <property type="component" value="Segment"/>
</dbReference>
<protein>
    <submittedName>
        <fullName evidence="2">Uncharacterized protein</fullName>
    </submittedName>
</protein>
<gene>
    <name evidence="2" type="ORF">psal_cds_1122</name>
</gene>
<accession>S4W0P5</accession>
<evidence type="ECO:0000256" key="1">
    <source>
        <dbReference type="SAM" id="MobiDB-lite"/>
    </source>
</evidence>
<keyword evidence="3" id="KW-1185">Reference proteome</keyword>
<feature type="region of interest" description="Disordered" evidence="1">
    <location>
        <begin position="1"/>
        <end position="25"/>
    </location>
</feature>